<evidence type="ECO:0000256" key="1">
    <source>
        <dbReference type="SAM" id="MobiDB-lite"/>
    </source>
</evidence>
<proteinExistence type="predicted"/>
<dbReference type="Proteomes" id="UP001165085">
    <property type="component" value="Unassembled WGS sequence"/>
</dbReference>
<dbReference type="OrthoDB" id="10383400at2759"/>
<gene>
    <name evidence="2" type="ORF">TrST_g6009</name>
</gene>
<dbReference type="EMBL" id="BRXY01000149">
    <property type="protein sequence ID" value="GMH71427.1"/>
    <property type="molecule type" value="Genomic_DNA"/>
</dbReference>
<reference evidence="3" key="1">
    <citation type="journal article" date="2023" name="Commun. Biol.">
        <title>Genome analysis of Parmales, the sister group of diatoms, reveals the evolutionary specialization of diatoms from phago-mixotrophs to photoautotrophs.</title>
        <authorList>
            <person name="Ban H."/>
            <person name="Sato S."/>
            <person name="Yoshikawa S."/>
            <person name="Yamada K."/>
            <person name="Nakamura Y."/>
            <person name="Ichinomiya M."/>
            <person name="Sato N."/>
            <person name="Blanc-Mathieu R."/>
            <person name="Endo H."/>
            <person name="Kuwata A."/>
            <person name="Ogata H."/>
        </authorList>
    </citation>
    <scope>NUCLEOTIDE SEQUENCE [LARGE SCALE GENOMIC DNA]</scope>
    <source>
        <strain evidence="3">NIES 3701</strain>
    </source>
</reference>
<comment type="caution">
    <text evidence="2">The sequence shown here is derived from an EMBL/GenBank/DDBJ whole genome shotgun (WGS) entry which is preliminary data.</text>
</comment>
<name>A0A9W7AFN6_9STRA</name>
<organism evidence="2 3">
    <name type="scientific">Triparma strigata</name>
    <dbReference type="NCBI Taxonomy" id="1606541"/>
    <lineage>
        <taxon>Eukaryota</taxon>
        <taxon>Sar</taxon>
        <taxon>Stramenopiles</taxon>
        <taxon>Ochrophyta</taxon>
        <taxon>Bolidophyceae</taxon>
        <taxon>Parmales</taxon>
        <taxon>Triparmaceae</taxon>
        <taxon>Triparma</taxon>
    </lineage>
</organism>
<keyword evidence="3" id="KW-1185">Reference proteome</keyword>
<feature type="compositionally biased region" description="Basic and acidic residues" evidence="1">
    <location>
        <begin position="92"/>
        <end position="101"/>
    </location>
</feature>
<feature type="region of interest" description="Disordered" evidence="1">
    <location>
        <begin position="121"/>
        <end position="149"/>
    </location>
</feature>
<feature type="compositionally biased region" description="Basic and acidic residues" evidence="1">
    <location>
        <begin position="121"/>
        <end position="136"/>
    </location>
</feature>
<protein>
    <submittedName>
        <fullName evidence="2">Uncharacterized protein</fullName>
    </submittedName>
</protein>
<accession>A0A9W7AFN6</accession>
<sequence>MGQSVSSKVHNFRQSLVKPLESALLKKDALTRSQVLADTALKKSTAQSLGTKYTDPSALITGFRRDEHSKISDNDQFLRYNQGLSSGPSHGVLEKREEGEKEYSPEMIKFMYDLGEAKTPKIRGPEQEHREQELKSRPMPTSKLKVGPRTVDSRAAGILDGETLKKILLELDGENSEELQTNTSGGIRKKNRLSSLSSSKVSSSIDSESTATKYGFTKEEIEVIHRQLCTPRVVVEKMTGDVKGVWRDVGIRIK</sequence>
<evidence type="ECO:0000313" key="2">
    <source>
        <dbReference type="EMBL" id="GMH71427.1"/>
    </source>
</evidence>
<feature type="region of interest" description="Disordered" evidence="1">
    <location>
        <begin position="175"/>
        <end position="202"/>
    </location>
</feature>
<dbReference type="AlphaFoldDB" id="A0A9W7AFN6"/>
<evidence type="ECO:0000313" key="3">
    <source>
        <dbReference type="Proteomes" id="UP001165085"/>
    </source>
</evidence>
<feature type="region of interest" description="Disordered" evidence="1">
    <location>
        <begin position="79"/>
        <end position="101"/>
    </location>
</feature>